<organism evidence="2 3">
    <name type="scientific">Ganoderma sinense ZZ0214-1</name>
    <dbReference type="NCBI Taxonomy" id="1077348"/>
    <lineage>
        <taxon>Eukaryota</taxon>
        <taxon>Fungi</taxon>
        <taxon>Dikarya</taxon>
        <taxon>Basidiomycota</taxon>
        <taxon>Agaricomycotina</taxon>
        <taxon>Agaricomycetes</taxon>
        <taxon>Polyporales</taxon>
        <taxon>Polyporaceae</taxon>
        <taxon>Ganoderma</taxon>
    </lineage>
</organism>
<feature type="transmembrane region" description="Helical" evidence="1">
    <location>
        <begin position="47"/>
        <end position="69"/>
    </location>
</feature>
<gene>
    <name evidence="2" type="ORF">GSI_13506</name>
</gene>
<comment type="caution">
    <text evidence="2">The sequence shown here is derived from an EMBL/GenBank/DDBJ whole genome shotgun (WGS) entry which is preliminary data.</text>
</comment>
<protein>
    <recommendedName>
        <fullName evidence="4">Tetraspanin</fullName>
    </recommendedName>
</protein>
<feature type="transmembrane region" description="Helical" evidence="1">
    <location>
        <begin position="81"/>
        <end position="102"/>
    </location>
</feature>
<dbReference type="Proteomes" id="UP000230002">
    <property type="component" value="Unassembled WGS sequence"/>
</dbReference>
<evidence type="ECO:0000313" key="3">
    <source>
        <dbReference type="Proteomes" id="UP000230002"/>
    </source>
</evidence>
<keyword evidence="3" id="KW-1185">Reference proteome</keyword>
<keyword evidence="1" id="KW-0472">Membrane</keyword>
<evidence type="ECO:0008006" key="4">
    <source>
        <dbReference type="Google" id="ProtNLM"/>
    </source>
</evidence>
<feature type="transmembrane region" description="Helical" evidence="1">
    <location>
        <begin position="7"/>
        <end position="27"/>
    </location>
</feature>
<keyword evidence="1" id="KW-0812">Transmembrane</keyword>
<reference evidence="2 3" key="1">
    <citation type="journal article" date="2015" name="Sci. Rep.">
        <title>Chromosome-level genome map provides insights into diverse defense mechanisms in the medicinal fungus Ganoderma sinense.</title>
        <authorList>
            <person name="Zhu Y."/>
            <person name="Xu J."/>
            <person name="Sun C."/>
            <person name="Zhou S."/>
            <person name="Xu H."/>
            <person name="Nelson D.R."/>
            <person name="Qian J."/>
            <person name="Song J."/>
            <person name="Luo H."/>
            <person name="Xiang L."/>
            <person name="Li Y."/>
            <person name="Xu Z."/>
            <person name="Ji A."/>
            <person name="Wang L."/>
            <person name="Lu S."/>
            <person name="Hayward A."/>
            <person name="Sun W."/>
            <person name="Li X."/>
            <person name="Schwartz D.C."/>
            <person name="Wang Y."/>
            <person name="Chen S."/>
        </authorList>
    </citation>
    <scope>NUCLEOTIDE SEQUENCE [LARGE SCALE GENOMIC DNA]</scope>
    <source>
        <strain evidence="2 3">ZZ0214-1</strain>
    </source>
</reference>
<evidence type="ECO:0000256" key="1">
    <source>
        <dbReference type="SAM" id="Phobius"/>
    </source>
</evidence>
<sequence length="227" mass="25317">MPSKRLMSFWAFSDICLLVAGVILVVFSQIYHMPNLMINFTLSNDMLLSGLVAGVFLLITFVFSIGAIVQKNHVTGGLVILNWLLVVDAIVILIVGTVLWFFSLQQRSNYLKVFQAASPAVRIEIQDKFSCCGWFTPNDTVEFGGFCSNLTFANSLVDPNNTETGRCVGPVTKITDYTLNNVFTTPIYGFMAVVISLFLATMCVIKRRQEEERFKKIDAKRGGRGFV</sequence>
<feature type="transmembrane region" description="Helical" evidence="1">
    <location>
        <begin position="187"/>
        <end position="205"/>
    </location>
</feature>
<keyword evidence="1" id="KW-1133">Transmembrane helix</keyword>
<dbReference type="OrthoDB" id="2279611at2759"/>
<dbReference type="EMBL" id="AYKW01000067">
    <property type="protein sequence ID" value="PIL23756.1"/>
    <property type="molecule type" value="Genomic_DNA"/>
</dbReference>
<proteinExistence type="predicted"/>
<accession>A0A2G8RQH1</accession>
<dbReference type="STRING" id="1077348.A0A2G8RQH1"/>
<dbReference type="AlphaFoldDB" id="A0A2G8RQH1"/>
<name>A0A2G8RQH1_9APHY</name>
<evidence type="ECO:0000313" key="2">
    <source>
        <dbReference type="EMBL" id="PIL23756.1"/>
    </source>
</evidence>